<accession>A0A179DQX2</accession>
<organism evidence="2 3">
    <name type="scientific">Pedobacter psychrophilus</name>
    <dbReference type="NCBI Taxonomy" id="1826909"/>
    <lineage>
        <taxon>Bacteria</taxon>
        <taxon>Pseudomonadati</taxon>
        <taxon>Bacteroidota</taxon>
        <taxon>Sphingobacteriia</taxon>
        <taxon>Sphingobacteriales</taxon>
        <taxon>Sphingobacteriaceae</taxon>
        <taxon>Pedobacter</taxon>
    </lineage>
</organism>
<comment type="caution">
    <text evidence="2">The sequence shown here is derived from an EMBL/GenBank/DDBJ whole genome shotgun (WGS) entry which is preliminary data.</text>
</comment>
<reference evidence="2 3" key="2">
    <citation type="submission" date="2016-06" db="EMBL/GenBank/DDBJ databases">
        <title>Pedobacter psychrophilus sp. nov., isolated from Antarctic fragmentary rock.</title>
        <authorList>
            <person name="Svec P."/>
        </authorList>
    </citation>
    <scope>NUCLEOTIDE SEQUENCE [LARGE SCALE GENOMIC DNA]</scope>
    <source>
        <strain evidence="2 3">CCM 8644</strain>
    </source>
</reference>
<dbReference type="RefSeq" id="WP_068820541.1">
    <property type="nucleotide sequence ID" value="NZ_LWHJ01000004.1"/>
</dbReference>
<name>A0A179DQX2_9SPHI</name>
<protein>
    <submittedName>
        <fullName evidence="2">Uncharacterized protein</fullName>
    </submittedName>
</protein>
<reference evidence="2 3" key="1">
    <citation type="submission" date="2016-04" db="EMBL/GenBank/DDBJ databases">
        <authorList>
            <person name="Evans L.H."/>
            <person name="Alamgir A."/>
            <person name="Owens N."/>
            <person name="Weber N.D."/>
            <person name="Virtaneva K."/>
            <person name="Barbian K."/>
            <person name="Babar A."/>
            <person name="Rosenke K."/>
        </authorList>
    </citation>
    <scope>NUCLEOTIDE SEQUENCE [LARGE SCALE GENOMIC DNA]</scope>
    <source>
        <strain evidence="2 3">CCM 8644</strain>
    </source>
</reference>
<evidence type="ECO:0000313" key="2">
    <source>
        <dbReference type="EMBL" id="OAQ43497.1"/>
    </source>
</evidence>
<dbReference type="EMBL" id="LWHJ01000004">
    <property type="protein sequence ID" value="OAQ43497.1"/>
    <property type="molecule type" value="Genomic_DNA"/>
</dbReference>
<keyword evidence="1" id="KW-0812">Transmembrane</keyword>
<feature type="transmembrane region" description="Helical" evidence="1">
    <location>
        <begin position="17"/>
        <end position="38"/>
    </location>
</feature>
<sequence>MVKKKYDWWTRNYQNRLLIFGIMLTGFSIYQLPTIWTFKSNLTQIKGTLRAADTYVTNVTDQSGHNSRKSELIIYINGRQQKFYLAENIGNEWRFDKYEKISQGLKQADSVTVWVKKSEVDEYEPEVFQIDNDKTTLLDFEKVRTDKSPLTAFMLLLGLGSIALFLWLRFPNNFNRILRTNEKTN</sequence>
<dbReference type="AlphaFoldDB" id="A0A179DQX2"/>
<evidence type="ECO:0000256" key="1">
    <source>
        <dbReference type="SAM" id="Phobius"/>
    </source>
</evidence>
<keyword evidence="1" id="KW-0472">Membrane</keyword>
<dbReference type="Proteomes" id="UP000078459">
    <property type="component" value="Unassembled WGS sequence"/>
</dbReference>
<dbReference type="OrthoDB" id="1495642at2"/>
<evidence type="ECO:0000313" key="3">
    <source>
        <dbReference type="Proteomes" id="UP000078459"/>
    </source>
</evidence>
<keyword evidence="1" id="KW-1133">Transmembrane helix</keyword>
<gene>
    <name evidence="2" type="ORF">A5893_17200</name>
</gene>
<feature type="transmembrane region" description="Helical" evidence="1">
    <location>
        <begin position="150"/>
        <end position="170"/>
    </location>
</feature>
<proteinExistence type="predicted"/>
<keyword evidence="3" id="KW-1185">Reference proteome</keyword>